<reference evidence="2" key="1">
    <citation type="submission" date="2023-07" db="EMBL/GenBank/DDBJ databases">
        <title>Molecular identification of indigenous halophilic bacteria isolated from red sea cost, biodegradation of synthetic dyes and assessment of degraded metabolite toxicity.</title>
        <authorList>
            <person name="Chaieb K."/>
            <person name="Altayb H.N."/>
        </authorList>
    </citation>
    <scope>NUCLEOTIDE SEQUENCE [LARGE SCALE GENOMIC DNA]</scope>
    <source>
        <strain evidence="2">K20</strain>
    </source>
</reference>
<organism evidence="1 2">
    <name type="scientific">Vibrio tritonius</name>
    <dbReference type="NCBI Taxonomy" id="1435069"/>
    <lineage>
        <taxon>Bacteria</taxon>
        <taxon>Pseudomonadati</taxon>
        <taxon>Pseudomonadota</taxon>
        <taxon>Gammaproteobacteria</taxon>
        <taxon>Vibrionales</taxon>
        <taxon>Vibrionaceae</taxon>
        <taxon>Vibrio</taxon>
    </lineage>
</organism>
<accession>A0ABS7YQA1</accession>
<dbReference type="EMBL" id="JAIWIU010000092">
    <property type="protein sequence ID" value="MCA2017152.1"/>
    <property type="molecule type" value="Genomic_DNA"/>
</dbReference>
<dbReference type="PANTHER" id="PTHR48100:SF1">
    <property type="entry name" value="HISTIDINE PHOSPHATASE FAMILY PROTEIN-RELATED"/>
    <property type="match status" value="1"/>
</dbReference>
<proteinExistence type="predicted"/>
<protein>
    <submittedName>
        <fullName evidence="1">Histidine phosphatase family protein</fullName>
    </submittedName>
</protein>
<dbReference type="SUPFAM" id="SSF53254">
    <property type="entry name" value="Phosphoglycerate mutase-like"/>
    <property type="match status" value="1"/>
</dbReference>
<name>A0ABS7YQA1_9VIBR</name>
<gene>
    <name evidence="1" type="ORF">LDJ79_13580</name>
</gene>
<dbReference type="InterPro" id="IPR013078">
    <property type="entry name" value="His_Pase_superF_clade-1"/>
</dbReference>
<dbReference type="InterPro" id="IPR029033">
    <property type="entry name" value="His_PPase_superfam"/>
</dbReference>
<evidence type="ECO:0000313" key="2">
    <source>
        <dbReference type="Proteomes" id="UP001199044"/>
    </source>
</evidence>
<evidence type="ECO:0000313" key="1">
    <source>
        <dbReference type="EMBL" id="MCA2017152.1"/>
    </source>
</evidence>
<dbReference type="InterPro" id="IPR050275">
    <property type="entry name" value="PGM_Phosphatase"/>
</dbReference>
<dbReference type="RefSeq" id="WP_225250951.1">
    <property type="nucleotide sequence ID" value="NZ_JAIWIU010000092.1"/>
</dbReference>
<dbReference type="PANTHER" id="PTHR48100">
    <property type="entry name" value="BROAD-SPECIFICITY PHOSPHATASE YOR283W-RELATED"/>
    <property type="match status" value="1"/>
</dbReference>
<dbReference type="Gene3D" id="3.40.50.1240">
    <property type="entry name" value="Phosphoglycerate mutase-like"/>
    <property type="match status" value="1"/>
</dbReference>
<dbReference type="CDD" id="cd07067">
    <property type="entry name" value="HP_PGM_like"/>
    <property type="match status" value="1"/>
</dbReference>
<dbReference type="Pfam" id="PF00300">
    <property type="entry name" value="His_Phos_1"/>
    <property type="match status" value="1"/>
</dbReference>
<sequence length="205" mass="23229">MTKLNFYLIRHGKTVQPNALNGATDVLVNDDIQDEMAACIKAGPVKKIVSSPLRRCFDVADRLCREQFDIQVDESWRELDFGVYDGVPYDELGDAWAELEAFWADPLANPIPESEPLDQGYYRAVAAWKHLVEQAQEDTIVITHGGMIRFVLAHLLNVDWKDPKWYSVLNITNQSVTHVQLLRYEGKAFFSVQGVGLPLTTTTFD</sequence>
<dbReference type="SMART" id="SM00855">
    <property type="entry name" value="PGAM"/>
    <property type="match status" value="1"/>
</dbReference>
<comment type="caution">
    <text evidence="1">The sequence shown here is derived from an EMBL/GenBank/DDBJ whole genome shotgun (WGS) entry which is preliminary data.</text>
</comment>
<keyword evidence="2" id="KW-1185">Reference proteome</keyword>
<dbReference type="Proteomes" id="UP001199044">
    <property type="component" value="Unassembled WGS sequence"/>
</dbReference>